<gene>
    <name evidence="2" type="ORF">RIF29_10144</name>
</gene>
<protein>
    <recommendedName>
        <fullName evidence="1">PH domain-containing protein</fullName>
    </recommendedName>
</protein>
<evidence type="ECO:0000313" key="3">
    <source>
        <dbReference type="Proteomes" id="UP001372338"/>
    </source>
</evidence>
<dbReference type="PANTHER" id="PTHR14208">
    <property type="entry name" value="BASIC LEUCINE ZIPPER AND W2 DOMAIN-CONTAINING PROTEIN"/>
    <property type="match status" value="1"/>
</dbReference>
<evidence type="ECO:0000259" key="1">
    <source>
        <dbReference type="PROSITE" id="PS50003"/>
    </source>
</evidence>
<dbReference type="InterPro" id="IPR011993">
    <property type="entry name" value="PH-like_dom_sf"/>
</dbReference>
<dbReference type="Pfam" id="PF00169">
    <property type="entry name" value="PH"/>
    <property type="match status" value="1"/>
</dbReference>
<dbReference type="SUPFAM" id="SSF50729">
    <property type="entry name" value="PH domain-like"/>
    <property type="match status" value="1"/>
</dbReference>
<dbReference type="AlphaFoldDB" id="A0AAN9FZY4"/>
<comment type="caution">
    <text evidence="2">The sequence shown here is derived from an EMBL/GenBank/DDBJ whole genome shotgun (WGS) entry which is preliminary data.</text>
</comment>
<dbReference type="InterPro" id="IPR057397">
    <property type="entry name" value="HEAT_5MP1_2"/>
</dbReference>
<dbReference type="Proteomes" id="UP001372338">
    <property type="component" value="Unassembled WGS sequence"/>
</dbReference>
<proteinExistence type="predicted"/>
<dbReference type="Gene3D" id="2.30.29.30">
    <property type="entry name" value="Pleckstrin-homology domain (PH domain)/Phosphotyrosine-binding domain (PTB)"/>
    <property type="match status" value="1"/>
</dbReference>
<organism evidence="2 3">
    <name type="scientific">Crotalaria pallida</name>
    <name type="common">Smooth rattlebox</name>
    <name type="synonym">Crotalaria striata</name>
    <dbReference type="NCBI Taxonomy" id="3830"/>
    <lineage>
        <taxon>Eukaryota</taxon>
        <taxon>Viridiplantae</taxon>
        <taxon>Streptophyta</taxon>
        <taxon>Embryophyta</taxon>
        <taxon>Tracheophyta</taxon>
        <taxon>Spermatophyta</taxon>
        <taxon>Magnoliopsida</taxon>
        <taxon>eudicotyledons</taxon>
        <taxon>Gunneridae</taxon>
        <taxon>Pentapetalae</taxon>
        <taxon>rosids</taxon>
        <taxon>fabids</taxon>
        <taxon>Fabales</taxon>
        <taxon>Fabaceae</taxon>
        <taxon>Papilionoideae</taxon>
        <taxon>50 kb inversion clade</taxon>
        <taxon>genistoids sensu lato</taxon>
        <taxon>core genistoids</taxon>
        <taxon>Crotalarieae</taxon>
        <taxon>Crotalaria</taxon>
    </lineage>
</organism>
<evidence type="ECO:0000313" key="2">
    <source>
        <dbReference type="EMBL" id="KAK7281838.1"/>
    </source>
</evidence>
<dbReference type="GO" id="GO:0005737">
    <property type="term" value="C:cytoplasm"/>
    <property type="evidence" value="ECO:0007669"/>
    <property type="project" value="TreeGrafter"/>
</dbReference>
<accession>A0AAN9FZY4</accession>
<dbReference type="Pfam" id="PF25504">
    <property type="entry name" value="HEAT_5MP1_2"/>
    <property type="match status" value="1"/>
</dbReference>
<sequence>MVSHPTSEKLAIFTALAFSQKVSGLPPETVFQPLLQDNLVAKGLVLSFVTEFFKEYLIDNSLDDLISILKRGKVEDNLLIFLPSAKRSNEFFSEHFKNEGLSTLVEYNGKKIFDVKLKEMKSALTAQIIEEADIADVIETVKQQIRDSKLPDIEVVRVLWDVLMDVQTIRQGYLSKRSSNLRGDWKRRFFVLDSRGMLYYYRKQHSKSSGSSSQHSGQRNSSEIGSGLISRWLTSHNHGGVHDEKSVAHNTVNLLTSTIKVYADQSDLMFCFRIISPTKNYTLQAESALDQMDWIEKITFVDYVAIECHKQFD</sequence>
<dbReference type="InterPro" id="IPR001849">
    <property type="entry name" value="PH_domain"/>
</dbReference>
<dbReference type="CDD" id="cd13250">
    <property type="entry name" value="PH_ACAP"/>
    <property type="match status" value="1"/>
</dbReference>
<dbReference type="SMART" id="SM00233">
    <property type="entry name" value="PH"/>
    <property type="match status" value="1"/>
</dbReference>
<dbReference type="PROSITE" id="PS50003">
    <property type="entry name" value="PH_DOMAIN"/>
    <property type="match status" value="1"/>
</dbReference>
<keyword evidence="3" id="KW-1185">Reference proteome</keyword>
<dbReference type="InterPro" id="IPR051245">
    <property type="entry name" value="eIF5-mimic_regulator"/>
</dbReference>
<dbReference type="GO" id="GO:0016020">
    <property type="term" value="C:membrane"/>
    <property type="evidence" value="ECO:0007669"/>
    <property type="project" value="TreeGrafter"/>
</dbReference>
<reference evidence="2 3" key="1">
    <citation type="submission" date="2024-01" db="EMBL/GenBank/DDBJ databases">
        <title>The genomes of 5 underutilized Papilionoideae crops provide insights into root nodulation and disease resistanc.</title>
        <authorList>
            <person name="Yuan L."/>
        </authorList>
    </citation>
    <scope>NUCLEOTIDE SEQUENCE [LARGE SCALE GENOMIC DNA]</scope>
    <source>
        <strain evidence="2">ZHUSHIDOU_FW_LH</strain>
        <tissue evidence="2">Leaf</tissue>
    </source>
</reference>
<dbReference type="PANTHER" id="PTHR14208:SF2">
    <property type="entry name" value="PROTEIN KRASAVIETZ"/>
    <property type="match status" value="1"/>
</dbReference>
<feature type="domain" description="PH" evidence="1">
    <location>
        <begin position="167"/>
        <end position="303"/>
    </location>
</feature>
<dbReference type="EMBL" id="JAYWIO010000002">
    <property type="protein sequence ID" value="KAK7281838.1"/>
    <property type="molecule type" value="Genomic_DNA"/>
</dbReference>
<name>A0AAN9FZY4_CROPI</name>